<feature type="domain" description="Glucose-methanol-choline oxidoreductase N-terminal" evidence="7">
    <location>
        <begin position="463"/>
        <end position="486"/>
    </location>
</feature>
<dbReference type="GO" id="GO:0050660">
    <property type="term" value="F:flavin adenine dinucleotide binding"/>
    <property type="evidence" value="ECO:0007669"/>
    <property type="project" value="InterPro"/>
</dbReference>
<dbReference type="Gene3D" id="1.10.540.10">
    <property type="entry name" value="Acyl-CoA dehydrogenase/oxidase, N-terminal domain"/>
    <property type="match status" value="1"/>
</dbReference>
<dbReference type="GO" id="GO:0016627">
    <property type="term" value="F:oxidoreductase activity, acting on the CH-CH group of donors"/>
    <property type="evidence" value="ECO:0007669"/>
    <property type="project" value="InterPro"/>
</dbReference>
<sequence length="922" mass="100311">MSDTQTAVQDAASTICNGFGDDYWLARDRDGAFPQAFYQAFADAGWLGICVPEDHGGVGLGITEAAIMMRTIAESGAGMSGASCLHINIFGLNPLVVHGTDDQKRRALPAMIGGRDKACFGVTEPNAGLNTTQIKTRAVRMGDRYVVDGQKVWISTAQVANKIMLLARTTPLADVKRPTDGLSLFYTDLDRSKIDVREIDKMGRACVDSNELFIEGLEIPAQDRIGEEGRGFDYILEGLNPERILIASEGVGLGHAALRRAADYARQRTVFDRPIGQNQSIQHPLAVNWMELEAAWLMIRRAAWEYDQGRPCGASANASKYLAGEAGFNACQQAVMTHGGFGYAKEYHVERYLREIMIARIAPISPQLILCYIAERVLGLPQFLLMTYDYIIVGSGAAGSVLAERLSRDPAVRVLVLEAGGPDRNPIHLLPKGFYFTMNSPSYVKSYETERYGDGRTDRWIRGRVVGGSTTINGMMWNRGWAPQYDAWERAGNTGWNWERFLHAFKALEDHELGGNELRGEGGAVPVSIAGPREPVSEAFIAALARHDIGFLDDMNASGEERVGYTCSNIRRGLRVSASRAFLGKARRRRNCTLLDRTEVSRILFDGTAATGVEATRGDEKMAFTARREVLICAGALESPLLLERSGIGDPAILAAAGIPMRVHSPRVGENLHDHCGSTLFQLRLKGSGGYNPQLNSPWRQAWSGFKYLFTRTGVMSFGGHNLVTVFKSDPASPHPDTQGFFTPLSSSAVDPSTGRPVMDRFPGAMFGTYPLYPTSTGSIHVTGPGADDQPRLVPAIPTTEHDRALTIKIFHKTREILATEPFAQLVEAETVPGAALHDDAAVLDYAINTGGRGFHTTGTCAIGPDADDVVDDRLSVRGTSRLRVVDASVFPAMPSGNNNAPTMALAWIAADLILDARTDVE</sequence>
<proteinExistence type="inferred from homology"/>
<keyword evidence="4 6" id="KW-0285">Flavoprotein</keyword>
<dbReference type="CDD" id="cd00567">
    <property type="entry name" value="ACAD"/>
    <property type="match status" value="1"/>
</dbReference>
<accession>A0A9X2HLA4</accession>
<dbReference type="SUPFAM" id="SSF56645">
    <property type="entry name" value="Acyl-CoA dehydrogenase NM domain-like"/>
    <property type="match status" value="1"/>
</dbReference>
<dbReference type="InterPro" id="IPR007867">
    <property type="entry name" value="GMC_OxRtase_C"/>
</dbReference>
<dbReference type="Gene3D" id="3.50.50.60">
    <property type="entry name" value="FAD/NAD(P)-binding domain"/>
    <property type="match status" value="1"/>
</dbReference>
<keyword evidence="10" id="KW-1185">Reference proteome</keyword>
<dbReference type="InterPro" id="IPR012132">
    <property type="entry name" value="GMC_OxRdtase"/>
</dbReference>
<organism evidence="9 10">
    <name type="scientific">Sphingomonas tagetis</name>
    <dbReference type="NCBI Taxonomy" id="2949092"/>
    <lineage>
        <taxon>Bacteria</taxon>
        <taxon>Pseudomonadati</taxon>
        <taxon>Pseudomonadota</taxon>
        <taxon>Alphaproteobacteria</taxon>
        <taxon>Sphingomonadales</taxon>
        <taxon>Sphingomonadaceae</taxon>
        <taxon>Sphingomonas</taxon>
    </lineage>
</organism>
<dbReference type="Pfam" id="PF00441">
    <property type="entry name" value="Acyl-CoA_dh_1"/>
    <property type="match status" value="1"/>
</dbReference>
<gene>
    <name evidence="9" type="ORF">M9978_21600</name>
</gene>
<dbReference type="InterPro" id="IPR006091">
    <property type="entry name" value="Acyl-CoA_Oxase/DH_mid-dom"/>
</dbReference>
<dbReference type="SUPFAM" id="SSF47203">
    <property type="entry name" value="Acyl-CoA dehydrogenase C-terminal domain-like"/>
    <property type="match status" value="1"/>
</dbReference>
<dbReference type="InterPro" id="IPR009075">
    <property type="entry name" value="AcylCo_DH/oxidase_C"/>
</dbReference>
<dbReference type="PROSITE" id="PS00623">
    <property type="entry name" value="GMC_OXRED_1"/>
    <property type="match status" value="1"/>
</dbReference>
<evidence type="ECO:0000256" key="2">
    <source>
        <dbReference type="ARBA" id="ARBA00009347"/>
    </source>
</evidence>
<dbReference type="Gene3D" id="2.40.110.10">
    <property type="entry name" value="Butyryl-CoA Dehydrogenase, subunit A, domain 2"/>
    <property type="match status" value="1"/>
</dbReference>
<reference evidence="9" key="1">
    <citation type="submission" date="2022-05" db="EMBL/GenBank/DDBJ databases">
        <title>Sphingomonas sp. strain MG17 Genome sequencing and assembly.</title>
        <authorList>
            <person name="Kim I."/>
        </authorList>
    </citation>
    <scope>NUCLEOTIDE SEQUENCE</scope>
    <source>
        <strain evidence="9">MG17</strain>
    </source>
</reference>
<comment type="similarity">
    <text evidence="3 6">Belongs to the GMC oxidoreductase family.</text>
</comment>
<dbReference type="Proteomes" id="UP001139451">
    <property type="component" value="Unassembled WGS sequence"/>
</dbReference>
<dbReference type="InterPro" id="IPR037069">
    <property type="entry name" value="AcylCoA_DH/ox_N_sf"/>
</dbReference>
<dbReference type="InterPro" id="IPR036250">
    <property type="entry name" value="AcylCo_DH-like_C"/>
</dbReference>
<protein>
    <submittedName>
        <fullName evidence="9">GMC family oxidoreductase N-terminal domain-containing protein</fullName>
    </submittedName>
</protein>
<dbReference type="InterPro" id="IPR046373">
    <property type="entry name" value="Acyl-CoA_Oxase/DH_mid-dom_sf"/>
</dbReference>
<evidence type="ECO:0000313" key="9">
    <source>
        <dbReference type="EMBL" id="MCP3733013.1"/>
    </source>
</evidence>
<dbReference type="InterPro" id="IPR036188">
    <property type="entry name" value="FAD/NAD-bd_sf"/>
</dbReference>
<evidence type="ECO:0000259" key="7">
    <source>
        <dbReference type="PROSITE" id="PS00623"/>
    </source>
</evidence>
<dbReference type="PROSITE" id="PS00624">
    <property type="entry name" value="GMC_OXRED_2"/>
    <property type="match status" value="1"/>
</dbReference>
<evidence type="ECO:0000313" key="10">
    <source>
        <dbReference type="Proteomes" id="UP001139451"/>
    </source>
</evidence>
<dbReference type="GO" id="GO:0016614">
    <property type="term" value="F:oxidoreductase activity, acting on CH-OH group of donors"/>
    <property type="evidence" value="ECO:0007669"/>
    <property type="project" value="InterPro"/>
</dbReference>
<dbReference type="InterPro" id="IPR013786">
    <property type="entry name" value="AcylCoA_DH/ox_N"/>
</dbReference>
<dbReference type="SUPFAM" id="SSF54373">
    <property type="entry name" value="FAD-linked reductases, C-terminal domain"/>
    <property type="match status" value="1"/>
</dbReference>
<dbReference type="Pfam" id="PF00732">
    <property type="entry name" value="GMC_oxred_N"/>
    <property type="match status" value="1"/>
</dbReference>
<dbReference type="SUPFAM" id="SSF51905">
    <property type="entry name" value="FAD/NAD(P)-binding domain"/>
    <property type="match status" value="1"/>
</dbReference>
<dbReference type="InterPro" id="IPR009100">
    <property type="entry name" value="AcylCoA_DH/oxidase_NM_dom_sf"/>
</dbReference>
<comment type="caution">
    <text evidence="9">The sequence shown here is derived from an EMBL/GenBank/DDBJ whole genome shotgun (WGS) entry which is preliminary data.</text>
</comment>
<dbReference type="FunFam" id="1.20.140.10:FF:000012">
    <property type="entry name" value="Acyl-CoA dehydrogenase fadE12"/>
    <property type="match status" value="1"/>
</dbReference>
<feature type="domain" description="Glucose-methanol-choline oxidoreductase N-terminal" evidence="8">
    <location>
        <begin position="635"/>
        <end position="649"/>
    </location>
</feature>
<dbReference type="InterPro" id="IPR000172">
    <property type="entry name" value="GMC_OxRdtase_N"/>
</dbReference>
<evidence type="ECO:0000256" key="6">
    <source>
        <dbReference type="RuleBase" id="RU003968"/>
    </source>
</evidence>
<dbReference type="Pfam" id="PF05199">
    <property type="entry name" value="GMC_oxred_C"/>
    <property type="match status" value="1"/>
</dbReference>
<evidence type="ECO:0000259" key="8">
    <source>
        <dbReference type="PROSITE" id="PS00624"/>
    </source>
</evidence>
<dbReference type="Gene3D" id="3.30.560.10">
    <property type="entry name" value="Glucose Oxidase, domain 3"/>
    <property type="match status" value="1"/>
</dbReference>
<dbReference type="Gene3D" id="1.20.140.10">
    <property type="entry name" value="Butyryl-CoA Dehydrogenase, subunit A, domain 3"/>
    <property type="match status" value="1"/>
</dbReference>
<dbReference type="AlphaFoldDB" id="A0A9X2HLA4"/>
<evidence type="ECO:0000256" key="5">
    <source>
        <dbReference type="ARBA" id="ARBA00022827"/>
    </source>
</evidence>
<dbReference type="Pfam" id="PF02771">
    <property type="entry name" value="Acyl-CoA_dh_N"/>
    <property type="match status" value="1"/>
</dbReference>
<dbReference type="Pfam" id="PF02770">
    <property type="entry name" value="Acyl-CoA_dh_M"/>
    <property type="match status" value="1"/>
</dbReference>
<name>A0A9X2HLA4_9SPHN</name>
<keyword evidence="5 6" id="KW-0274">FAD</keyword>
<evidence type="ECO:0000256" key="4">
    <source>
        <dbReference type="ARBA" id="ARBA00022630"/>
    </source>
</evidence>
<comment type="cofactor">
    <cofactor evidence="1">
        <name>FAD</name>
        <dbReference type="ChEBI" id="CHEBI:57692"/>
    </cofactor>
</comment>
<comment type="similarity">
    <text evidence="2">Belongs to the acyl-CoA dehydrogenase family.</text>
</comment>
<dbReference type="PANTHER" id="PTHR11552:SF147">
    <property type="entry name" value="CHOLINE DEHYDROGENASE, MITOCHONDRIAL"/>
    <property type="match status" value="1"/>
</dbReference>
<dbReference type="PANTHER" id="PTHR11552">
    <property type="entry name" value="GLUCOSE-METHANOL-CHOLINE GMC OXIDOREDUCTASE"/>
    <property type="match status" value="1"/>
</dbReference>
<evidence type="ECO:0000256" key="1">
    <source>
        <dbReference type="ARBA" id="ARBA00001974"/>
    </source>
</evidence>
<dbReference type="EMBL" id="JAMLDX010000028">
    <property type="protein sequence ID" value="MCP3733013.1"/>
    <property type="molecule type" value="Genomic_DNA"/>
</dbReference>
<evidence type="ECO:0000256" key="3">
    <source>
        <dbReference type="ARBA" id="ARBA00010790"/>
    </source>
</evidence>